<dbReference type="PANTHER" id="PTHR10584:SF166">
    <property type="entry name" value="RIBOKINASE"/>
    <property type="match status" value="1"/>
</dbReference>
<proteinExistence type="predicted"/>
<gene>
    <name evidence="4" type="ORF">PSU93_14840</name>
</gene>
<dbReference type="EMBL" id="JAQSDF010000083">
    <property type="protein sequence ID" value="MDI1232413.1"/>
    <property type="molecule type" value="Genomic_DNA"/>
</dbReference>
<sequence>MSALICGSMAYDTIMVFHDKFKHHILPEKIHILNVSFLVPVMRREFGGCAGNIAYNLKLLNEEPLIMATVGHDFEPYAQWLAQNQLSSEFIQILDNHYTGQAYITTDEEANQITAFHPGAMNSSHLNSVPTDRQISIGIVSPDGKEGMQLHAEQFAELDIPFIFDPGQGMPMFNGEELLKFIDQATWVTLNDYESELMQERTGLSLEQMAERVDALIITLGAQGSQIYTHGECITIPAAKPKAILDPTGCGDAYRAGLLYGLMNELDWETTGRVASLMGAIKIEHNGTQNHAFDRDGFKQRYHDNFGSSL</sequence>
<evidence type="ECO:0000313" key="5">
    <source>
        <dbReference type="Proteomes" id="UP001160519"/>
    </source>
</evidence>
<evidence type="ECO:0000256" key="1">
    <source>
        <dbReference type="ARBA" id="ARBA00022679"/>
    </source>
</evidence>
<name>A0AA43Q631_9GAMM</name>
<comment type="caution">
    <text evidence="4">The sequence shown here is derived from an EMBL/GenBank/DDBJ whole genome shotgun (WGS) entry which is preliminary data.</text>
</comment>
<dbReference type="Proteomes" id="UP001160519">
    <property type="component" value="Unassembled WGS sequence"/>
</dbReference>
<keyword evidence="2 4" id="KW-0418">Kinase</keyword>
<feature type="domain" description="Carbohydrate kinase PfkB" evidence="3">
    <location>
        <begin position="34"/>
        <end position="290"/>
    </location>
</feature>
<keyword evidence="1" id="KW-0808">Transferase</keyword>
<dbReference type="Pfam" id="PF00294">
    <property type="entry name" value="PfkB"/>
    <property type="match status" value="1"/>
</dbReference>
<dbReference type="InterPro" id="IPR029056">
    <property type="entry name" value="Ribokinase-like"/>
</dbReference>
<protein>
    <submittedName>
        <fullName evidence="4">Carbohydrate kinase family protein</fullName>
    </submittedName>
</protein>
<dbReference type="Gene3D" id="3.40.1190.20">
    <property type="match status" value="1"/>
</dbReference>
<keyword evidence="5" id="KW-1185">Reference proteome</keyword>
<accession>A0AA43Q631</accession>
<dbReference type="GO" id="GO:0016301">
    <property type="term" value="F:kinase activity"/>
    <property type="evidence" value="ECO:0007669"/>
    <property type="project" value="UniProtKB-KW"/>
</dbReference>
<dbReference type="AlphaFoldDB" id="A0AA43Q631"/>
<dbReference type="SUPFAM" id="SSF53613">
    <property type="entry name" value="Ribokinase-like"/>
    <property type="match status" value="1"/>
</dbReference>
<dbReference type="InterPro" id="IPR011611">
    <property type="entry name" value="PfkB_dom"/>
</dbReference>
<organism evidence="4 5">
    <name type="scientific">Candidatus Methylobacter titanis</name>
    <dbReference type="NCBI Taxonomy" id="3053457"/>
    <lineage>
        <taxon>Bacteria</taxon>
        <taxon>Pseudomonadati</taxon>
        <taxon>Pseudomonadota</taxon>
        <taxon>Gammaproteobacteria</taxon>
        <taxon>Methylococcales</taxon>
        <taxon>Methylococcaceae</taxon>
        <taxon>Methylobacter</taxon>
    </lineage>
</organism>
<reference evidence="4" key="1">
    <citation type="submission" date="2023-01" db="EMBL/GenBank/DDBJ databases">
        <title>Biogeochemical cycle of methane in antarctic sediments.</title>
        <authorList>
            <person name="Roldan D.M."/>
            <person name="Menes R.J."/>
        </authorList>
    </citation>
    <scope>NUCLEOTIDE SEQUENCE [LARGE SCALE GENOMIC DNA]</scope>
    <source>
        <strain evidence="4">K-2018 MAG008</strain>
    </source>
</reference>
<dbReference type="PANTHER" id="PTHR10584">
    <property type="entry name" value="SUGAR KINASE"/>
    <property type="match status" value="1"/>
</dbReference>
<evidence type="ECO:0000256" key="2">
    <source>
        <dbReference type="ARBA" id="ARBA00022777"/>
    </source>
</evidence>
<evidence type="ECO:0000259" key="3">
    <source>
        <dbReference type="Pfam" id="PF00294"/>
    </source>
</evidence>
<evidence type="ECO:0000313" key="4">
    <source>
        <dbReference type="EMBL" id="MDI1232413.1"/>
    </source>
</evidence>
<dbReference type="CDD" id="cd01942">
    <property type="entry name" value="ribokinase_group_A"/>
    <property type="match status" value="1"/>
</dbReference>